<keyword evidence="1" id="KW-1133">Transmembrane helix</keyword>
<feature type="transmembrane region" description="Helical" evidence="1">
    <location>
        <begin position="158"/>
        <end position="178"/>
    </location>
</feature>
<protein>
    <submittedName>
        <fullName evidence="2">Cell wall metabolism sensor histidine kinase WalK</fullName>
    </submittedName>
</protein>
<keyword evidence="1" id="KW-0472">Membrane</keyword>
<keyword evidence="2" id="KW-0808">Transferase</keyword>
<reference evidence="2" key="1">
    <citation type="submission" date="2021-06" db="EMBL/GenBank/DDBJ databases">
        <title>Novel species in genus Arthrobacter.</title>
        <authorList>
            <person name="Zhang G."/>
        </authorList>
    </citation>
    <scope>NUCLEOTIDE SEQUENCE</scope>
    <source>
        <strain evidence="2">Zg-ZUI122</strain>
    </source>
</reference>
<evidence type="ECO:0000313" key="2">
    <source>
        <dbReference type="EMBL" id="QWQ37172.1"/>
    </source>
</evidence>
<dbReference type="AlphaFoldDB" id="A0A975S7C2"/>
<feature type="transmembrane region" description="Helical" evidence="1">
    <location>
        <begin position="107"/>
        <end position="123"/>
    </location>
</feature>
<keyword evidence="3" id="KW-1185">Reference proteome</keyword>
<feature type="transmembrane region" description="Helical" evidence="1">
    <location>
        <begin position="57"/>
        <end position="77"/>
    </location>
</feature>
<evidence type="ECO:0000313" key="3">
    <source>
        <dbReference type="Proteomes" id="UP000680588"/>
    </source>
</evidence>
<dbReference type="RefSeq" id="WP_207347480.1">
    <property type="nucleotide sequence ID" value="NZ_CP076456.1"/>
</dbReference>
<gene>
    <name evidence="2" type="ORF">KG104_05240</name>
</gene>
<feature type="transmembrane region" description="Helical" evidence="1">
    <location>
        <begin position="129"/>
        <end position="151"/>
    </location>
</feature>
<dbReference type="Proteomes" id="UP000680588">
    <property type="component" value="Chromosome"/>
</dbReference>
<proteinExistence type="predicted"/>
<feature type="transmembrane region" description="Helical" evidence="1">
    <location>
        <begin position="27"/>
        <end position="45"/>
    </location>
</feature>
<dbReference type="GO" id="GO:0016301">
    <property type="term" value="F:kinase activity"/>
    <property type="evidence" value="ECO:0007669"/>
    <property type="project" value="UniProtKB-KW"/>
</dbReference>
<accession>A0A975S7C2</accession>
<evidence type="ECO:0000256" key="1">
    <source>
        <dbReference type="SAM" id="Phobius"/>
    </source>
</evidence>
<sequence length="293" mass="31924">MSSFERRALTLLGIRTHFHEFSLRLKVAITQLPLVISVFIALPLVAAGSPETFGEPAFRLGLGLLAVATAASLAIPWDRLFVPAYWLIPLLDFGVICLLYTGGRDSVTGLSLLCVLPVFWLAWSGAAPWLAGLLSFAGTVLVVWTPLIIAGQTELRDLAAPMLIPFIMLAIFGTVAIVERDTVEQQKQLRAAKVELQESLLESRRSSALLSAVLDTVDVGVLALDRHGEIILMNNPQVINHELTLPVGTTSFVEETLEIFGLDRRRSCHRTPVRPSAPCGVIPSPTTWCGWVP</sequence>
<organism evidence="2 3">
    <name type="scientific">Arthrobacter sunyaminii</name>
    <dbReference type="NCBI Taxonomy" id="2816859"/>
    <lineage>
        <taxon>Bacteria</taxon>
        <taxon>Bacillati</taxon>
        <taxon>Actinomycetota</taxon>
        <taxon>Actinomycetes</taxon>
        <taxon>Micrococcales</taxon>
        <taxon>Micrococcaceae</taxon>
        <taxon>Arthrobacter</taxon>
    </lineage>
</organism>
<keyword evidence="1" id="KW-0812">Transmembrane</keyword>
<dbReference type="EMBL" id="CP076456">
    <property type="protein sequence ID" value="QWQ37172.1"/>
    <property type="molecule type" value="Genomic_DNA"/>
</dbReference>
<keyword evidence="2" id="KW-0418">Kinase</keyword>
<dbReference type="KEGG" id="asun:KG104_05240"/>
<feature type="transmembrane region" description="Helical" evidence="1">
    <location>
        <begin position="83"/>
        <end position="100"/>
    </location>
</feature>
<name>A0A975S7C2_9MICC</name>